<feature type="domain" description="SLH" evidence="1">
    <location>
        <begin position="23"/>
        <end position="83"/>
    </location>
</feature>
<dbReference type="InterPro" id="IPR001119">
    <property type="entry name" value="SLH_dom"/>
</dbReference>
<name>A0ABV9Q594_9BACL</name>
<evidence type="ECO:0000313" key="3">
    <source>
        <dbReference type="Proteomes" id="UP001596002"/>
    </source>
</evidence>
<proteinExistence type="predicted"/>
<dbReference type="RefSeq" id="WP_380027651.1">
    <property type="nucleotide sequence ID" value="NZ_JBHSHC010000124.1"/>
</dbReference>
<dbReference type="Pfam" id="PF00395">
    <property type="entry name" value="SLH"/>
    <property type="match status" value="1"/>
</dbReference>
<keyword evidence="3" id="KW-1185">Reference proteome</keyword>
<organism evidence="2 3">
    <name type="scientific">Effusibacillus consociatus</name>
    <dbReference type="NCBI Taxonomy" id="1117041"/>
    <lineage>
        <taxon>Bacteria</taxon>
        <taxon>Bacillati</taxon>
        <taxon>Bacillota</taxon>
        <taxon>Bacilli</taxon>
        <taxon>Bacillales</taxon>
        <taxon>Alicyclobacillaceae</taxon>
        <taxon>Effusibacillus</taxon>
    </lineage>
</organism>
<dbReference type="PROSITE" id="PS51272">
    <property type="entry name" value="SLH"/>
    <property type="match status" value="1"/>
</dbReference>
<dbReference type="EMBL" id="JBHSHC010000124">
    <property type="protein sequence ID" value="MFC4769296.1"/>
    <property type="molecule type" value="Genomic_DNA"/>
</dbReference>
<accession>A0ABV9Q594</accession>
<comment type="caution">
    <text evidence="2">The sequence shown here is derived from an EMBL/GenBank/DDBJ whole genome shotgun (WGS) entry which is preliminary data.</text>
</comment>
<sequence length="83" mass="8890">MVVMISNVLGSKNVPMKTTTSDSADFNDHSRISSWAKEAADKAVRVGIVKGKPDGDGVKFAPQDNATRAEAVVMLRKLFGVLN</sequence>
<gene>
    <name evidence="2" type="ORF">ACFO8Q_18360</name>
</gene>
<protein>
    <submittedName>
        <fullName evidence="2">S-layer homology domain-containing protein</fullName>
    </submittedName>
</protein>
<evidence type="ECO:0000259" key="1">
    <source>
        <dbReference type="PROSITE" id="PS51272"/>
    </source>
</evidence>
<dbReference type="Proteomes" id="UP001596002">
    <property type="component" value="Unassembled WGS sequence"/>
</dbReference>
<evidence type="ECO:0000313" key="2">
    <source>
        <dbReference type="EMBL" id="MFC4769296.1"/>
    </source>
</evidence>
<reference evidence="3" key="1">
    <citation type="journal article" date="2019" name="Int. J. Syst. Evol. Microbiol.">
        <title>The Global Catalogue of Microorganisms (GCM) 10K type strain sequencing project: providing services to taxonomists for standard genome sequencing and annotation.</title>
        <authorList>
            <consortium name="The Broad Institute Genomics Platform"/>
            <consortium name="The Broad Institute Genome Sequencing Center for Infectious Disease"/>
            <person name="Wu L."/>
            <person name="Ma J."/>
        </authorList>
    </citation>
    <scope>NUCLEOTIDE SEQUENCE [LARGE SCALE GENOMIC DNA]</scope>
    <source>
        <strain evidence="3">WYCCWR 12678</strain>
    </source>
</reference>